<accession>A0A239DSX5</accession>
<dbReference type="SUPFAM" id="SSF53167">
    <property type="entry name" value="Purine and uridine phosphorylases"/>
    <property type="match status" value="1"/>
</dbReference>
<gene>
    <name evidence="5" type="ORF">SAMN06265376_11254</name>
</gene>
<dbReference type="PANTHER" id="PTHR43691">
    <property type="entry name" value="URIDINE PHOSPHORYLASE"/>
    <property type="match status" value="1"/>
</dbReference>
<dbReference type="OrthoDB" id="9772602at2"/>
<dbReference type="CDD" id="cd00436">
    <property type="entry name" value="UP_TbUP-like"/>
    <property type="match status" value="1"/>
</dbReference>
<proteinExistence type="predicted"/>
<dbReference type="Gene3D" id="3.40.50.1580">
    <property type="entry name" value="Nucleoside phosphorylase domain"/>
    <property type="match status" value="1"/>
</dbReference>
<dbReference type="GO" id="GO:0004731">
    <property type="term" value="F:purine-nucleoside phosphorylase activity"/>
    <property type="evidence" value="ECO:0007669"/>
    <property type="project" value="TreeGrafter"/>
</dbReference>
<evidence type="ECO:0000256" key="3">
    <source>
        <dbReference type="ARBA" id="ARBA00048447"/>
    </source>
</evidence>
<evidence type="ECO:0000256" key="2">
    <source>
        <dbReference type="ARBA" id="ARBA00021980"/>
    </source>
</evidence>
<dbReference type="GO" id="GO:0006152">
    <property type="term" value="P:purine nucleoside catabolic process"/>
    <property type="evidence" value="ECO:0007669"/>
    <property type="project" value="TreeGrafter"/>
</dbReference>
<evidence type="ECO:0000313" key="5">
    <source>
        <dbReference type="EMBL" id="SNS35725.1"/>
    </source>
</evidence>
<name>A0A239DSX5_9FLAO</name>
<keyword evidence="6" id="KW-1185">Reference proteome</keyword>
<dbReference type="InterPro" id="IPR000845">
    <property type="entry name" value="Nucleoside_phosphorylase_d"/>
</dbReference>
<dbReference type="RefSeq" id="WP_089373909.1">
    <property type="nucleotide sequence ID" value="NZ_BMEP01000011.1"/>
</dbReference>
<dbReference type="InterPro" id="IPR035994">
    <property type="entry name" value="Nucleoside_phosphorylase_sf"/>
</dbReference>
<dbReference type="AlphaFoldDB" id="A0A239DSX5"/>
<feature type="domain" description="Nucleoside phosphorylase" evidence="4">
    <location>
        <begin position="30"/>
        <end position="265"/>
    </location>
</feature>
<dbReference type="Proteomes" id="UP000198379">
    <property type="component" value="Unassembled WGS sequence"/>
</dbReference>
<dbReference type="GO" id="GO:0005829">
    <property type="term" value="C:cytosol"/>
    <property type="evidence" value="ECO:0007669"/>
    <property type="project" value="TreeGrafter"/>
</dbReference>
<protein>
    <recommendedName>
        <fullName evidence="2">Uridine phosphorylase</fullName>
        <ecNumber evidence="1">2.4.2.3</ecNumber>
    </recommendedName>
</protein>
<evidence type="ECO:0000256" key="1">
    <source>
        <dbReference type="ARBA" id="ARBA00011888"/>
    </source>
</evidence>
<dbReference type="PANTHER" id="PTHR43691:SF11">
    <property type="entry name" value="FI09636P-RELATED"/>
    <property type="match status" value="1"/>
</dbReference>
<dbReference type="EC" id="2.4.2.3" evidence="1"/>
<evidence type="ECO:0000259" key="4">
    <source>
        <dbReference type="Pfam" id="PF01048"/>
    </source>
</evidence>
<comment type="catalytic activity">
    <reaction evidence="3">
        <text>uridine + phosphate = alpha-D-ribose 1-phosphate + uracil</text>
        <dbReference type="Rhea" id="RHEA:24388"/>
        <dbReference type="ChEBI" id="CHEBI:16704"/>
        <dbReference type="ChEBI" id="CHEBI:17568"/>
        <dbReference type="ChEBI" id="CHEBI:43474"/>
        <dbReference type="ChEBI" id="CHEBI:57720"/>
        <dbReference type="EC" id="2.4.2.3"/>
    </reaction>
</comment>
<dbReference type="GO" id="GO:0004850">
    <property type="term" value="F:uridine phosphorylase activity"/>
    <property type="evidence" value="ECO:0007669"/>
    <property type="project" value="UniProtKB-EC"/>
</dbReference>
<organism evidence="5 6">
    <name type="scientific">Dokdonia pacifica</name>
    <dbReference type="NCBI Taxonomy" id="1627892"/>
    <lineage>
        <taxon>Bacteria</taxon>
        <taxon>Pseudomonadati</taxon>
        <taxon>Bacteroidota</taxon>
        <taxon>Flavobacteriia</taxon>
        <taxon>Flavobacteriales</taxon>
        <taxon>Flavobacteriaceae</taxon>
        <taxon>Dokdonia</taxon>
    </lineage>
</organism>
<dbReference type="Pfam" id="PF01048">
    <property type="entry name" value="PNP_UDP_1"/>
    <property type="match status" value="1"/>
</dbReference>
<evidence type="ECO:0000313" key="6">
    <source>
        <dbReference type="Proteomes" id="UP000198379"/>
    </source>
</evidence>
<sequence>MTIPASELILNPDGSVYHLHLHPEQIASTIITVGDPDRVDTVTSHFDTITHTVQRREFKTTTGTYKGKEITVISTGIGTDNIDIVFNELDALVNIDLKTRKVKDTHTSLDIIRIGTSGAIQEDISIDAFLLSDMAIGLDALLHFYDSTHIQHPEIQKAFVTHMNWSAQKSEPYIVTCDRDLASHFLSNQVIKGVTATNIGFYAPQGRVLRLQTSDPDMNKKLGEFRFRESKITNLEMETAGIYGLAKLLEHRAISLNAILANRATGIFSNQPSETVNSLIIYTLNRIATM</sequence>
<dbReference type="EMBL" id="FZNY01000012">
    <property type="protein sequence ID" value="SNS35725.1"/>
    <property type="molecule type" value="Genomic_DNA"/>
</dbReference>
<reference evidence="5 6" key="1">
    <citation type="submission" date="2017-06" db="EMBL/GenBank/DDBJ databases">
        <authorList>
            <person name="Kim H.J."/>
            <person name="Triplett B.A."/>
        </authorList>
    </citation>
    <scope>NUCLEOTIDE SEQUENCE [LARGE SCALE GENOMIC DNA]</scope>
    <source>
        <strain evidence="5 6">DSM 25597</strain>
    </source>
</reference>